<evidence type="ECO:0000256" key="1">
    <source>
        <dbReference type="ARBA" id="ARBA00004651"/>
    </source>
</evidence>
<dbReference type="RefSeq" id="WP_003836900.1">
    <property type="nucleotide sequence ID" value="NZ_CABKPB010000001.1"/>
</dbReference>
<evidence type="ECO:0000313" key="11">
    <source>
        <dbReference type="Proteomes" id="UP000429211"/>
    </source>
</evidence>
<feature type="domain" description="ABC transmembrane type-1" evidence="8">
    <location>
        <begin position="22"/>
        <end position="216"/>
    </location>
</feature>
<keyword evidence="6 7" id="KW-0472">Membrane</keyword>
<dbReference type="Pfam" id="PF00528">
    <property type="entry name" value="BPD_transp_1"/>
    <property type="match status" value="1"/>
</dbReference>
<evidence type="ECO:0000256" key="2">
    <source>
        <dbReference type="ARBA" id="ARBA00022448"/>
    </source>
</evidence>
<feature type="transmembrane region" description="Helical" evidence="7">
    <location>
        <begin position="91"/>
        <end position="113"/>
    </location>
</feature>
<protein>
    <submittedName>
        <fullName evidence="9">ABC transporter permease</fullName>
    </submittedName>
    <submittedName>
        <fullName evidence="10">Methionine import system permease protein MetP</fullName>
    </submittedName>
</protein>
<keyword evidence="3" id="KW-1003">Cell membrane</keyword>
<dbReference type="GO" id="GO:0048473">
    <property type="term" value="P:D-methionine transmembrane transport"/>
    <property type="evidence" value="ECO:0007669"/>
    <property type="project" value="TreeGrafter"/>
</dbReference>
<dbReference type="CDD" id="cd06261">
    <property type="entry name" value="TM_PBP2"/>
    <property type="match status" value="1"/>
</dbReference>
<dbReference type="InterPro" id="IPR000515">
    <property type="entry name" value="MetI-like"/>
</dbReference>
<evidence type="ECO:0000259" key="8">
    <source>
        <dbReference type="PROSITE" id="PS50928"/>
    </source>
</evidence>
<feature type="transmembrane region" description="Helical" evidence="7">
    <location>
        <begin position="68"/>
        <end position="85"/>
    </location>
</feature>
<keyword evidence="5 7" id="KW-1133">Transmembrane helix</keyword>
<comment type="similarity">
    <text evidence="7">Belongs to the binding-protein-dependent transport system permease family.</text>
</comment>
<dbReference type="GeneID" id="31605922"/>
<reference evidence="9 11" key="1">
    <citation type="journal article" date="2019" name="Nat. Med.">
        <title>A library of human gut bacterial isolates paired with longitudinal multiomics data enables mechanistic microbiome research.</title>
        <authorList>
            <person name="Poyet M."/>
            <person name="Groussin M."/>
            <person name="Gibbons S.M."/>
            <person name="Avila-Pacheco J."/>
            <person name="Jiang X."/>
            <person name="Kearney S.M."/>
            <person name="Perrotta A.R."/>
            <person name="Berdy B."/>
            <person name="Zhao S."/>
            <person name="Lieberman T.D."/>
            <person name="Swanson P.K."/>
            <person name="Smith M."/>
            <person name="Roesemann S."/>
            <person name="Alexander J.E."/>
            <person name="Rich S.A."/>
            <person name="Livny J."/>
            <person name="Vlamakis H."/>
            <person name="Clish C."/>
            <person name="Bullock K."/>
            <person name="Deik A."/>
            <person name="Scott J."/>
            <person name="Pierce K.A."/>
            <person name="Xavier R.J."/>
            <person name="Alm E.J."/>
        </authorList>
    </citation>
    <scope>NUCLEOTIDE SEQUENCE [LARGE SCALE GENOMIC DNA]</scope>
    <source>
        <strain evidence="9 11">BIOML-A2</strain>
    </source>
</reference>
<keyword evidence="4 7" id="KW-0812">Transmembrane</keyword>
<dbReference type="EMBL" id="WDPD01000006">
    <property type="protein sequence ID" value="KAB7460503.1"/>
    <property type="molecule type" value="Genomic_DNA"/>
</dbReference>
<dbReference type="AlphaFoldDB" id="A0A6N2RK21"/>
<evidence type="ECO:0000256" key="3">
    <source>
        <dbReference type="ARBA" id="ARBA00022475"/>
    </source>
</evidence>
<dbReference type="SUPFAM" id="SSF161098">
    <property type="entry name" value="MetI-like"/>
    <property type="match status" value="1"/>
</dbReference>
<evidence type="ECO:0000256" key="6">
    <source>
        <dbReference type="ARBA" id="ARBA00023136"/>
    </source>
</evidence>
<sequence>MNILAQWFPNVVHRLPEFIDSFVQTLIMVAVTGVLSFMLSTVFAVGLTLTQRDGLAQQAVVFNVLDKLINLFRSIPFIILAAALVPFTRALVGTAIGTKGAIFPLVVGITPFFTRQIQSALAGVDPGLIEAAESMGMSTSKIVYRIYLRESVPSIIRVSVIAIVSLIGLTAIVGIVGGGGLGDFAIRYGYQRYMLDATYATIIVLVMLIGVIEFVGRQLVALTEH</sequence>
<keyword evidence="2 7" id="KW-0813">Transport</keyword>
<feature type="transmembrane region" description="Helical" evidence="7">
    <location>
        <begin position="22"/>
        <end position="47"/>
    </location>
</feature>
<feature type="transmembrane region" description="Helical" evidence="7">
    <location>
        <begin position="197"/>
        <end position="216"/>
    </location>
</feature>
<evidence type="ECO:0000313" key="9">
    <source>
        <dbReference type="EMBL" id="KAB7460503.1"/>
    </source>
</evidence>
<gene>
    <name evidence="10" type="primary">metP_2</name>
    <name evidence="10" type="ORF">BDLFYP24_01044</name>
    <name evidence="9" type="ORF">GBB04_07220</name>
</gene>
<feature type="transmembrane region" description="Helical" evidence="7">
    <location>
        <begin position="155"/>
        <end position="177"/>
    </location>
</feature>
<dbReference type="PANTHER" id="PTHR30450">
    <property type="entry name" value="ABC TRANSPORTER PERMEASE"/>
    <property type="match status" value="1"/>
</dbReference>
<reference evidence="10" key="2">
    <citation type="submission" date="2019-11" db="EMBL/GenBank/DDBJ databases">
        <authorList>
            <person name="Feng L."/>
        </authorList>
    </citation>
    <scope>NUCLEOTIDE SEQUENCE</scope>
    <source>
        <strain evidence="10">BdentiumLFYP24</strain>
    </source>
</reference>
<evidence type="ECO:0000256" key="7">
    <source>
        <dbReference type="RuleBase" id="RU363032"/>
    </source>
</evidence>
<dbReference type="PROSITE" id="PS50928">
    <property type="entry name" value="ABC_TM1"/>
    <property type="match status" value="1"/>
</dbReference>
<organism evidence="10">
    <name type="scientific">Bifidobacterium dentium</name>
    <dbReference type="NCBI Taxonomy" id="1689"/>
    <lineage>
        <taxon>Bacteria</taxon>
        <taxon>Bacillati</taxon>
        <taxon>Actinomycetota</taxon>
        <taxon>Actinomycetes</taxon>
        <taxon>Bifidobacteriales</taxon>
        <taxon>Bifidobacteriaceae</taxon>
        <taxon>Bifidobacterium</taxon>
    </lineage>
</organism>
<evidence type="ECO:0000256" key="4">
    <source>
        <dbReference type="ARBA" id="ARBA00022692"/>
    </source>
</evidence>
<dbReference type="InterPro" id="IPR051322">
    <property type="entry name" value="AA_ABC_Transporter_Permease"/>
</dbReference>
<dbReference type="Proteomes" id="UP000429211">
    <property type="component" value="Unassembled WGS sequence"/>
</dbReference>
<evidence type="ECO:0000256" key="5">
    <source>
        <dbReference type="ARBA" id="ARBA00022989"/>
    </source>
</evidence>
<evidence type="ECO:0000313" key="10">
    <source>
        <dbReference type="EMBL" id="VYS81206.1"/>
    </source>
</evidence>
<dbReference type="GO" id="GO:0005886">
    <property type="term" value="C:plasma membrane"/>
    <property type="evidence" value="ECO:0007669"/>
    <property type="project" value="UniProtKB-SubCell"/>
</dbReference>
<dbReference type="PANTHER" id="PTHR30450:SF1">
    <property type="entry name" value="D-METHIONINE TRANSPORT SYSTEM PERMEASE PROTEIN METI-RELATED"/>
    <property type="match status" value="1"/>
</dbReference>
<name>A0A6N2RK21_9BIFI</name>
<accession>A0A6N2RK21</accession>
<dbReference type="InterPro" id="IPR035906">
    <property type="entry name" value="MetI-like_sf"/>
</dbReference>
<dbReference type="EMBL" id="CACRSP010000002">
    <property type="protein sequence ID" value="VYS81206.1"/>
    <property type="molecule type" value="Genomic_DNA"/>
</dbReference>
<proteinExistence type="inferred from homology"/>
<comment type="subcellular location">
    <subcellularLocation>
        <location evidence="1 7">Cell membrane</location>
        <topology evidence="1 7">Multi-pass membrane protein</topology>
    </subcellularLocation>
</comment>
<dbReference type="Gene3D" id="1.10.3720.10">
    <property type="entry name" value="MetI-like"/>
    <property type="match status" value="1"/>
</dbReference>